<dbReference type="GeneID" id="81124152"/>
<organism evidence="4 5">
    <name type="scientific">Halobaculum lipolyticum</name>
    <dbReference type="NCBI Taxonomy" id="3032001"/>
    <lineage>
        <taxon>Archaea</taxon>
        <taxon>Methanobacteriati</taxon>
        <taxon>Methanobacteriota</taxon>
        <taxon>Stenosarchaea group</taxon>
        <taxon>Halobacteria</taxon>
        <taxon>Halobacteriales</taxon>
        <taxon>Haloferacaceae</taxon>
        <taxon>Halobaculum</taxon>
    </lineage>
</organism>
<dbReference type="PANTHER" id="PTHR10655:SF17">
    <property type="entry name" value="LYSOPHOSPHOLIPASE-LIKE PROTEIN 1"/>
    <property type="match status" value="1"/>
</dbReference>
<evidence type="ECO:0000259" key="3">
    <source>
        <dbReference type="Pfam" id="PF02230"/>
    </source>
</evidence>
<dbReference type="GO" id="GO:0016787">
    <property type="term" value="F:hydrolase activity"/>
    <property type="evidence" value="ECO:0007669"/>
    <property type="project" value="UniProtKB-KW"/>
</dbReference>
<dbReference type="Pfam" id="PF02230">
    <property type="entry name" value="Abhydrolase_2"/>
    <property type="match status" value="1"/>
</dbReference>
<keyword evidence="2 4" id="KW-0378">Hydrolase</keyword>
<evidence type="ECO:0000313" key="5">
    <source>
        <dbReference type="Proteomes" id="UP001596461"/>
    </source>
</evidence>
<dbReference type="InterPro" id="IPR003140">
    <property type="entry name" value="PLipase/COase/thioEstase"/>
</dbReference>
<reference evidence="4 5" key="1">
    <citation type="journal article" date="2019" name="Int. J. Syst. Evol. Microbiol.">
        <title>The Global Catalogue of Microorganisms (GCM) 10K type strain sequencing project: providing services to taxonomists for standard genome sequencing and annotation.</title>
        <authorList>
            <consortium name="The Broad Institute Genomics Platform"/>
            <consortium name="The Broad Institute Genome Sequencing Center for Infectious Disease"/>
            <person name="Wu L."/>
            <person name="Ma J."/>
        </authorList>
    </citation>
    <scope>NUCLEOTIDE SEQUENCE [LARGE SCALE GENOMIC DNA]</scope>
    <source>
        <strain evidence="4 5">DT31</strain>
    </source>
</reference>
<protein>
    <submittedName>
        <fullName evidence="4">Alpha/beta hydrolase</fullName>
    </submittedName>
</protein>
<keyword evidence="5" id="KW-1185">Reference proteome</keyword>
<evidence type="ECO:0000256" key="1">
    <source>
        <dbReference type="ARBA" id="ARBA00006499"/>
    </source>
</evidence>
<comment type="similarity">
    <text evidence="1">Belongs to the AB hydrolase superfamily. AB hydrolase 2 family.</text>
</comment>
<gene>
    <name evidence="4" type="ORF">ACFQL9_08750</name>
</gene>
<dbReference type="AlphaFoldDB" id="A0ABD5WG15"/>
<dbReference type="InterPro" id="IPR029058">
    <property type="entry name" value="AB_hydrolase_fold"/>
</dbReference>
<evidence type="ECO:0000313" key="4">
    <source>
        <dbReference type="EMBL" id="MFC7069729.1"/>
    </source>
</evidence>
<accession>A0ABD5WG15</accession>
<dbReference type="EMBL" id="JBHTAH010000006">
    <property type="protein sequence ID" value="MFC7069729.1"/>
    <property type="molecule type" value="Genomic_DNA"/>
</dbReference>
<dbReference type="PANTHER" id="PTHR10655">
    <property type="entry name" value="LYSOPHOSPHOLIPASE-RELATED"/>
    <property type="match status" value="1"/>
</dbReference>
<dbReference type="SUPFAM" id="SSF53474">
    <property type="entry name" value="alpha/beta-Hydrolases"/>
    <property type="match status" value="1"/>
</dbReference>
<name>A0ABD5WG15_9EURY</name>
<dbReference type="Gene3D" id="3.40.50.1820">
    <property type="entry name" value="alpha/beta hydrolase"/>
    <property type="match status" value="1"/>
</dbReference>
<dbReference type="RefSeq" id="WP_284032316.1">
    <property type="nucleotide sequence ID" value="NZ_CP126154.1"/>
</dbReference>
<feature type="domain" description="Phospholipase/carboxylesterase/thioesterase" evidence="3">
    <location>
        <begin position="25"/>
        <end position="217"/>
    </location>
</feature>
<dbReference type="InterPro" id="IPR050565">
    <property type="entry name" value="LYPA1-2/EST-like"/>
</dbReference>
<proteinExistence type="inferred from homology"/>
<dbReference type="Proteomes" id="UP001596461">
    <property type="component" value="Unassembled WGS sequence"/>
</dbReference>
<sequence>MFRDGALPTDLPGPHSGRPVVTAGAPRGAARAAVVALHGRGATAQGAINLFAPLARHGVAFVAPHAARSRWYPYAGDAPRERNEPHVASALAVVDAVVNETRETLSLPAAAVVLVGFSQGASIAAEYAADRGGDHPVGVLSGGLLGPAVDGDTTGRYAGDLAGTPALVAAGADDDRLAPDRVRGTAAVLRDLGADVTERLYDGVGHEVVDDEFAWLDDVLAGVLDEPTR</sequence>
<comment type="caution">
    <text evidence="4">The sequence shown here is derived from an EMBL/GenBank/DDBJ whole genome shotgun (WGS) entry which is preliminary data.</text>
</comment>
<evidence type="ECO:0000256" key="2">
    <source>
        <dbReference type="ARBA" id="ARBA00022801"/>
    </source>
</evidence>